<dbReference type="Proteomes" id="UP001239111">
    <property type="component" value="Chromosome 1"/>
</dbReference>
<name>A0ACC2PPR9_9HYME</name>
<reference evidence="1" key="1">
    <citation type="submission" date="2023-04" db="EMBL/GenBank/DDBJ databases">
        <title>A chromosome-level genome assembly of the parasitoid wasp Eretmocerus hayati.</title>
        <authorList>
            <person name="Zhong Y."/>
            <person name="Liu S."/>
            <person name="Liu Y."/>
        </authorList>
    </citation>
    <scope>NUCLEOTIDE SEQUENCE</scope>
    <source>
        <strain evidence="1">ZJU_SS_LIU_2023</strain>
    </source>
</reference>
<evidence type="ECO:0000313" key="2">
    <source>
        <dbReference type="Proteomes" id="UP001239111"/>
    </source>
</evidence>
<dbReference type="EMBL" id="CM056741">
    <property type="protein sequence ID" value="KAJ8685584.1"/>
    <property type="molecule type" value="Genomic_DNA"/>
</dbReference>
<sequence>MEVVDRIHEIDADYENDEAMAIEDDNDGIEFQEEGDDAMEFHEEGVGDGGQLVQPNHPHQRDVLEGNLVVEVNGLLQDGAVIGNHLGLPGLDNYDNAAREWVQVSEDDAGKAKCLFCDRSIKTTKASYKQHEMTYIHLRNEILEMGNPENLFLHPNPNFARNVARLELKIVAFLVENDLPFLLIEKLVPFQKSLFPNDIDATRIRLGRTKAKALVCNVIAPAEVRRMVKDLKRFRFGMGFDRLGDRRECHVMGIYTQHLDPAVGRRVISMWDLIEICNA</sequence>
<protein>
    <submittedName>
        <fullName evidence="1">Uncharacterized protein</fullName>
    </submittedName>
</protein>
<accession>A0ACC2PPR9</accession>
<evidence type="ECO:0000313" key="1">
    <source>
        <dbReference type="EMBL" id="KAJ8685584.1"/>
    </source>
</evidence>
<keyword evidence="2" id="KW-1185">Reference proteome</keyword>
<gene>
    <name evidence="1" type="ORF">QAD02_021377</name>
</gene>
<organism evidence="1 2">
    <name type="scientific">Eretmocerus hayati</name>
    <dbReference type="NCBI Taxonomy" id="131215"/>
    <lineage>
        <taxon>Eukaryota</taxon>
        <taxon>Metazoa</taxon>
        <taxon>Ecdysozoa</taxon>
        <taxon>Arthropoda</taxon>
        <taxon>Hexapoda</taxon>
        <taxon>Insecta</taxon>
        <taxon>Pterygota</taxon>
        <taxon>Neoptera</taxon>
        <taxon>Endopterygota</taxon>
        <taxon>Hymenoptera</taxon>
        <taxon>Apocrita</taxon>
        <taxon>Proctotrupomorpha</taxon>
        <taxon>Chalcidoidea</taxon>
        <taxon>Aphelinidae</taxon>
        <taxon>Aphelininae</taxon>
        <taxon>Eretmocerus</taxon>
    </lineage>
</organism>
<proteinExistence type="predicted"/>
<comment type="caution">
    <text evidence="1">The sequence shown here is derived from an EMBL/GenBank/DDBJ whole genome shotgun (WGS) entry which is preliminary data.</text>
</comment>